<gene>
    <name evidence="1" type="ORF">LCGC14_2776840</name>
</gene>
<evidence type="ECO:0000313" key="1">
    <source>
        <dbReference type="EMBL" id="KKK85086.1"/>
    </source>
</evidence>
<reference evidence="1" key="1">
    <citation type="journal article" date="2015" name="Nature">
        <title>Complex archaea that bridge the gap between prokaryotes and eukaryotes.</title>
        <authorList>
            <person name="Spang A."/>
            <person name="Saw J.H."/>
            <person name="Jorgensen S.L."/>
            <person name="Zaremba-Niedzwiedzka K."/>
            <person name="Martijn J."/>
            <person name="Lind A.E."/>
            <person name="van Eijk R."/>
            <person name="Schleper C."/>
            <person name="Guy L."/>
            <person name="Ettema T.J."/>
        </authorList>
    </citation>
    <scope>NUCLEOTIDE SEQUENCE</scope>
</reference>
<sequence length="58" mass="6906">MITYDYEYNVSDEDILKVIEFLDNAPVPTEKRKLWTEEGIIENERTSTNKRVKQSPEE</sequence>
<comment type="caution">
    <text evidence="1">The sequence shown here is derived from an EMBL/GenBank/DDBJ whole genome shotgun (WGS) entry which is preliminary data.</text>
</comment>
<protein>
    <submittedName>
        <fullName evidence="1">Uncharacterized protein</fullName>
    </submittedName>
</protein>
<organism evidence="1">
    <name type="scientific">marine sediment metagenome</name>
    <dbReference type="NCBI Taxonomy" id="412755"/>
    <lineage>
        <taxon>unclassified sequences</taxon>
        <taxon>metagenomes</taxon>
        <taxon>ecological metagenomes</taxon>
    </lineage>
</organism>
<accession>A0A0F9BL24</accession>
<dbReference type="AlphaFoldDB" id="A0A0F9BL24"/>
<dbReference type="EMBL" id="LAZR01051472">
    <property type="protein sequence ID" value="KKK85086.1"/>
    <property type="molecule type" value="Genomic_DNA"/>
</dbReference>
<proteinExistence type="predicted"/>
<name>A0A0F9BL24_9ZZZZ</name>